<dbReference type="PATRIC" id="fig|413882.6.peg.3714"/>
<organism evidence="4 5">
    <name type="scientific">Caldimonas brevitalea</name>
    <dbReference type="NCBI Taxonomy" id="413882"/>
    <lineage>
        <taxon>Bacteria</taxon>
        <taxon>Pseudomonadati</taxon>
        <taxon>Pseudomonadota</taxon>
        <taxon>Betaproteobacteria</taxon>
        <taxon>Burkholderiales</taxon>
        <taxon>Sphaerotilaceae</taxon>
        <taxon>Caldimonas</taxon>
    </lineage>
</organism>
<dbReference type="STRING" id="413882.AAW51_3556"/>
<evidence type="ECO:0000313" key="4">
    <source>
        <dbReference type="EMBL" id="AKJ30247.1"/>
    </source>
</evidence>
<dbReference type="EMBL" id="CP011371">
    <property type="protein sequence ID" value="AKJ30247.1"/>
    <property type="molecule type" value="Genomic_DNA"/>
</dbReference>
<name>A0A0G3BLE3_9BURK</name>
<dbReference type="SUPFAM" id="SSF54637">
    <property type="entry name" value="Thioesterase/thiol ester dehydrase-isomerase"/>
    <property type="match status" value="1"/>
</dbReference>
<dbReference type="Proteomes" id="UP000035352">
    <property type="component" value="Chromosome"/>
</dbReference>
<evidence type="ECO:0000313" key="5">
    <source>
        <dbReference type="Proteomes" id="UP000035352"/>
    </source>
</evidence>
<feature type="domain" description="Thioesterase" evidence="3">
    <location>
        <begin position="54"/>
        <end position="120"/>
    </location>
</feature>
<dbReference type="InterPro" id="IPR003736">
    <property type="entry name" value="PAAI_dom"/>
</dbReference>
<accession>A0A0G3BLE3</accession>
<evidence type="ECO:0000256" key="2">
    <source>
        <dbReference type="ARBA" id="ARBA00022801"/>
    </source>
</evidence>
<dbReference type="KEGG" id="pbh:AAW51_3556"/>
<dbReference type="InterPro" id="IPR039298">
    <property type="entry name" value="ACOT13"/>
</dbReference>
<evidence type="ECO:0000259" key="3">
    <source>
        <dbReference type="Pfam" id="PF03061"/>
    </source>
</evidence>
<dbReference type="PANTHER" id="PTHR21660">
    <property type="entry name" value="THIOESTERASE SUPERFAMILY MEMBER-RELATED"/>
    <property type="match status" value="1"/>
</dbReference>
<dbReference type="GO" id="GO:0047617">
    <property type="term" value="F:fatty acyl-CoA hydrolase activity"/>
    <property type="evidence" value="ECO:0007669"/>
    <property type="project" value="InterPro"/>
</dbReference>
<dbReference type="CDD" id="cd03443">
    <property type="entry name" value="PaaI_thioesterase"/>
    <property type="match status" value="1"/>
</dbReference>
<evidence type="ECO:0000256" key="1">
    <source>
        <dbReference type="ARBA" id="ARBA00008324"/>
    </source>
</evidence>
<dbReference type="OrthoDB" id="7060041at2"/>
<keyword evidence="2" id="KW-0378">Hydrolase</keyword>
<gene>
    <name evidence="4" type="ORF">AAW51_3556</name>
</gene>
<keyword evidence="5" id="KW-1185">Reference proteome</keyword>
<comment type="similarity">
    <text evidence="1">Belongs to the thioesterase PaaI family.</text>
</comment>
<reference evidence="4 5" key="1">
    <citation type="submission" date="2015-05" db="EMBL/GenBank/DDBJ databases">
        <authorList>
            <person name="Tang B."/>
            <person name="Yu Y."/>
        </authorList>
    </citation>
    <scope>NUCLEOTIDE SEQUENCE [LARGE SCALE GENOMIC DNA]</scope>
    <source>
        <strain evidence="4 5">DSM 7029</strain>
    </source>
</reference>
<dbReference type="Gene3D" id="3.10.129.10">
    <property type="entry name" value="Hotdog Thioesterase"/>
    <property type="match status" value="1"/>
</dbReference>
<dbReference type="InterPro" id="IPR029069">
    <property type="entry name" value="HotDog_dom_sf"/>
</dbReference>
<dbReference type="NCBIfam" id="TIGR00369">
    <property type="entry name" value="unchar_dom_1"/>
    <property type="match status" value="1"/>
</dbReference>
<proteinExistence type="inferred from homology"/>
<dbReference type="RefSeq" id="WP_047195660.1">
    <property type="nucleotide sequence ID" value="NZ_CP011371.1"/>
</dbReference>
<dbReference type="InterPro" id="IPR006683">
    <property type="entry name" value="Thioestr_dom"/>
</dbReference>
<sequence>MTSPHDAIPPGFEPAFTESNTFIGLCGPMYVKRGADGTPVLAMRMLPQHLNLRGIVHGGLLATLADSALGYVLNHARRAPLSLVTVNLSIDFAEAAGLGDWVEAHVDVQRLGARMAFANCYLQVGERRILRASGVFAAVKPAGTLPAALA</sequence>
<protein>
    <submittedName>
        <fullName evidence="4">Phenylacetic acid degradation protein paaI</fullName>
    </submittedName>
</protein>
<dbReference type="AlphaFoldDB" id="A0A0G3BLE3"/>
<dbReference type="Pfam" id="PF03061">
    <property type="entry name" value="4HBT"/>
    <property type="match status" value="1"/>
</dbReference>
<dbReference type="PANTHER" id="PTHR21660:SF1">
    <property type="entry name" value="ACYL-COENZYME A THIOESTERASE 13"/>
    <property type="match status" value="1"/>
</dbReference>